<dbReference type="STRING" id="1121390.SAMN02746041_02211"/>
<name>A0A1W1XMS3_9BACT</name>
<dbReference type="OrthoDB" id="5513522at2"/>
<evidence type="ECO:0000313" key="1">
    <source>
        <dbReference type="EMBL" id="SMC25137.1"/>
    </source>
</evidence>
<organism evidence="1 2">
    <name type="scientific">Desulfacinum hydrothermale DSM 13146</name>
    <dbReference type="NCBI Taxonomy" id="1121390"/>
    <lineage>
        <taxon>Bacteria</taxon>
        <taxon>Pseudomonadati</taxon>
        <taxon>Thermodesulfobacteriota</taxon>
        <taxon>Syntrophobacteria</taxon>
        <taxon>Syntrophobacterales</taxon>
        <taxon>Syntrophobacteraceae</taxon>
        <taxon>Desulfacinum</taxon>
    </lineage>
</organism>
<keyword evidence="2" id="KW-1185">Reference proteome</keyword>
<dbReference type="RefSeq" id="WP_139796597.1">
    <property type="nucleotide sequence ID" value="NZ_FWXF01000012.1"/>
</dbReference>
<dbReference type="AlphaFoldDB" id="A0A1W1XMS3"/>
<protein>
    <submittedName>
        <fullName evidence="1">Putative zinc-or iron-chelating domain-containing protein</fullName>
    </submittedName>
</protein>
<proteinExistence type="predicted"/>
<dbReference type="InterPro" id="IPR005358">
    <property type="entry name" value="Puta_zinc/iron-chelating_dom"/>
</dbReference>
<evidence type="ECO:0000313" key="2">
    <source>
        <dbReference type="Proteomes" id="UP000192783"/>
    </source>
</evidence>
<dbReference type="EMBL" id="FWXF01000012">
    <property type="protein sequence ID" value="SMC25137.1"/>
    <property type="molecule type" value="Genomic_DNA"/>
</dbReference>
<reference evidence="1 2" key="1">
    <citation type="submission" date="2017-04" db="EMBL/GenBank/DDBJ databases">
        <authorList>
            <person name="Afonso C.L."/>
            <person name="Miller P.J."/>
            <person name="Scott M.A."/>
            <person name="Spackman E."/>
            <person name="Goraichik I."/>
            <person name="Dimitrov K.M."/>
            <person name="Suarez D.L."/>
            <person name="Swayne D.E."/>
        </authorList>
    </citation>
    <scope>NUCLEOTIDE SEQUENCE [LARGE SCALE GENOMIC DNA]</scope>
    <source>
        <strain evidence="1 2">DSM 13146</strain>
    </source>
</reference>
<sequence length="224" mass="25734">MKTRRSARGWHRILRHRAFPLTYLERNLARLIQEGQDARRPVRYRRALWASVVGQRACWFVELTQDVNAEGQNGEGNDAAGRAGAREEPIEAYCDRCGMCCEIASGYPDFSSAPGLSDAWKRLFREGLGPGHRFCPFLLEDRARGRSACAIHPRRPNPCRIFEADECRALKAEVAVERASNRAVPPVTRRTIRRLVETMPAFIRPKRHRDAVMSRWIRRIRPCP</sequence>
<accession>A0A1W1XMS3</accession>
<dbReference type="Pfam" id="PF03692">
    <property type="entry name" value="CxxCxxCC"/>
    <property type="match status" value="1"/>
</dbReference>
<dbReference type="Proteomes" id="UP000192783">
    <property type="component" value="Unassembled WGS sequence"/>
</dbReference>
<gene>
    <name evidence="1" type="ORF">SAMN02746041_02211</name>
</gene>